<reference evidence="16" key="1">
    <citation type="submission" date="2020-11" db="EMBL/GenBank/DDBJ databases">
        <authorList>
            <person name="Whitehead M."/>
        </authorList>
    </citation>
    <scope>NUCLEOTIDE SEQUENCE</scope>
    <source>
        <strain evidence="16">EGII</strain>
    </source>
</reference>
<dbReference type="GO" id="GO:0003779">
    <property type="term" value="F:actin binding"/>
    <property type="evidence" value="ECO:0007669"/>
    <property type="project" value="UniProtKB-KW"/>
</dbReference>
<dbReference type="GO" id="GO:0005886">
    <property type="term" value="C:plasma membrane"/>
    <property type="evidence" value="ECO:0007669"/>
    <property type="project" value="UniProtKB-SubCell"/>
</dbReference>
<evidence type="ECO:0000313" key="17">
    <source>
        <dbReference type="Proteomes" id="UP000606786"/>
    </source>
</evidence>
<evidence type="ECO:0000313" key="16">
    <source>
        <dbReference type="EMBL" id="CAD6998295.1"/>
    </source>
</evidence>
<evidence type="ECO:0000259" key="15">
    <source>
        <dbReference type="PROSITE" id="PS51377"/>
    </source>
</evidence>
<gene>
    <name evidence="16" type="ORF">CCAP1982_LOCUS6904</name>
</gene>
<dbReference type="GO" id="GO:0015031">
    <property type="term" value="P:protein transport"/>
    <property type="evidence" value="ECO:0007669"/>
    <property type="project" value="UniProtKB-KW"/>
</dbReference>
<keyword evidence="7" id="KW-0963">Cytoplasm</keyword>
<dbReference type="GO" id="GO:0040038">
    <property type="term" value="P:polar body extrusion after meiotic divisions"/>
    <property type="evidence" value="ECO:0007669"/>
    <property type="project" value="TreeGrafter"/>
</dbReference>
<keyword evidence="13" id="KW-0968">Cytoplasmic vesicle</keyword>
<feature type="domain" description="KIND" evidence="15">
    <location>
        <begin position="42"/>
        <end position="160"/>
    </location>
</feature>
<dbReference type="PANTHER" id="PTHR21345:SF3">
    <property type="entry name" value="PROTEIN SPIRE"/>
    <property type="match status" value="1"/>
</dbReference>
<evidence type="ECO:0000256" key="12">
    <source>
        <dbReference type="ARBA" id="ARBA00023212"/>
    </source>
</evidence>
<comment type="subcellular location">
    <subcellularLocation>
        <location evidence="3">Cell membrane</location>
        <topology evidence="3">Peripheral membrane protein</topology>
        <orientation evidence="3">Cytoplasmic side</orientation>
    </subcellularLocation>
    <subcellularLocation>
        <location evidence="2">Cytoplasm</location>
        <location evidence="2">Cytoskeleton</location>
    </subcellularLocation>
    <subcellularLocation>
        <location evidence="1">Cytoplasmic vesicle membrane</location>
        <topology evidence="1">Peripheral membrane protein</topology>
        <orientation evidence="1">Cytoplasmic side</orientation>
    </subcellularLocation>
</comment>
<dbReference type="GO" id="GO:0048193">
    <property type="term" value="P:Golgi vesicle transport"/>
    <property type="evidence" value="ECO:0007669"/>
    <property type="project" value="TreeGrafter"/>
</dbReference>
<accession>A0A811UKQ3</accession>
<dbReference type="InterPro" id="IPR011019">
    <property type="entry name" value="KIND_dom"/>
</dbReference>
<evidence type="ECO:0000256" key="8">
    <source>
        <dbReference type="ARBA" id="ARBA00022737"/>
    </source>
</evidence>
<dbReference type="GO" id="GO:0036089">
    <property type="term" value="P:cleavage furrow formation"/>
    <property type="evidence" value="ECO:0007669"/>
    <property type="project" value="TreeGrafter"/>
</dbReference>
<protein>
    <submittedName>
        <fullName evidence="16">(Mediterranean fruit fly) hypothetical protein</fullName>
    </submittedName>
</protein>
<organism evidence="16 17">
    <name type="scientific">Ceratitis capitata</name>
    <name type="common">Mediterranean fruit fly</name>
    <name type="synonym">Tephritis capitata</name>
    <dbReference type="NCBI Taxonomy" id="7213"/>
    <lineage>
        <taxon>Eukaryota</taxon>
        <taxon>Metazoa</taxon>
        <taxon>Ecdysozoa</taxon>
        <taxon>Arthropoda</taxon>
        <taxon>Hexapoda</taxon>
        <taxon>Insecta</taxon>
        <taxon>Pterygota</taxon>
        <taxon>Neoptera</taxon>
        <taxon>Endopterygota</taxon>
        <taxon>Diptera</taxon>
        <taxon>Brachycera</taxon>
        <taxon>Muscomorpha</taxon>
        <taxon>Tephritoidea</taxon>
        <taxon>Tephritidae</taxon>
        <taxon>Ceratitis</taxon>
        <taxon>Ceratitis</taxon>
    </lineage>
</organism>
<evidence type="ECO:0000256" key="5">
    <source>
        <dbReference type="ARBA" id="ARBA00022448"/>
    </source>
</evidence>
<keyword evidence="8" id="KW-0677">Repeat</keyword>
<feature type="compositionally biased region" description="Basic and acidic residues" evidence="14">
    <location>
        <begin position="118"/>
        <end position="143"/>
    </location>
</feature>
<dbReference type="Proteomes" id="UP000606786">
    <property type="component" value="Unassembled WGS sequence"/>
</dbReference>
<dbReference type="GO" id="GO:0005938">
    <property type="term" value="C:cell cortex"/>
    <property type="evidence" value="ECO:0007669"/>
    <property type="project" value="TreeGrafter"/>
</dbReference>
<evidence type="ECO:0000256" key="9">
    <source>
        <dbReference type="ARBA" id="ARBA00022927"/>
    </source>
</evidence>
<dbReference type="Gene3D" id="1.10.510.10">
    <property type="entry name" value="Transferase(Phosphotransferase) domain 1"/>
    <property type="match status" value="1"/>
</dbReference>
<dbReference type="Pfam" id="PF16474">
    <property type="entry name" value="KIND"/>
    <property type="match status" value="1"/>
</dbReference>
<evidence type="ECO:0000256" key="4">
    <source>
        <dbReference type="ARBA" id="ARBA00010956"/>
    </source>
</evidence>
<dbReference type="PANTHER" id="PTHR21345">
    <property type="entry name" value="SPIRE"/>
    <property type="match status" value="1"/>
</dbReference>
<dbReference type="AlphaFoldDB" id="A0A811UKQ3"/>
<keyword evidence="6" id="KW-1003">Cell membrane</keyword>
<evidence type="ECO:0000256" key="7">
    <source>
        <dbReference type="ARBA" id="ARBA00022490"/>
    </source>
</evidence>
<sequence>MLRNKCNNSAVTETANGCSTMPQQTSPMPPPVCLCTNPENCVTLKNILDSFKSPLSEEQAWALLHQFMTLYRQVAAAGQKHIFNDLEIPDGIEHLNLHRDGAVHCSWSDIELKEREQKVQREKELRQQRQQNKEPSEEQHSCEETEPQGEWEFTIKLKSL</sequence>
<dbReference type="GO" id="GO:0045010">
    <property type="term" value="P:actin nucleation"/>
    <property type="evidence" value="ECO:0007669"/>
    <property type="project" value="InterPro"/>
</dbReference>
<evidence type="ECO:0000256" key="14">
    <source>
        <dbReference type="SAM" id="MobiDB-lite"/>
    </source>
</evidence>
<feature type="region of interest" description="Disordered" evidence="14">
    <location>
        <begin position="118"/>
        <end position="150"/>
    </location>
</feature>
<name>A0A811UKQ3_CERCA</name>
<evidence type="ECO:0000256" key="3">
    <source>
        <dbReference type="ARBA" id="ARBA00004413"/>
    </source>
</evidence>
<dbReference type="EMBL" id="CAJHJT010000012">
    <property type="protein sequence ID" value="CAD6998295.1"/>
    <property type="molecule type" value="Genomic_DNA"/>
</dbReference>
<dbReference type="InterPro" id="IPR029901">
    <property type="entry name" value="Spire"/>
</dbReference>
<dbReference type="GO" id="GO:0008017">
    <property type="term" value="F:microtubule binding"/>
    <property type="evidence" value="ECO:0007669"/>
    <property type="project" value="TreeGrafter"/>
</dbReference>
<comment type="caution">
    <text evidence="16">The sequence shown here is derived from an EMBL/GenBank/DDBJ whole genome shotgun (WGS) entry which is preliminary data.</text>
</comment>
<dbReference type="OrthoDB" id="10043757at2759"/>
<evidence type="ECO:0000256" key="6">
    <source>
        <dbReference type="ARBA" id="ARBA00022475"/>
    </source>
</evidence>
<evidence type="ECO:0000256" key="10">
    <source>
        <dbReference type="ARBA" id="ARBA00023136"/>
    </source>
</evidence>
<evidence type="ECO:0000256" key="2">
    <source>
        <dbReference type="ARBA" id="ARBA00004245"/>
    </source>
</evidence>
<evidence type="ECO:0000256" key="1">
    <source>
        <dbReference type="ARBA" id="ARBA00004180"/>
    </source>
</evidence>
<dbReference type="GO" id="GO:0005856">
    <property type="term" value="C:cytoskeleton"/>
    <property type="evidence" value="ECO:0007669"/>
    <property type="project" value="UniProtKB-SubCell"/>
</dbReference>
<keyword evidence="9" id="KW-0653">Protein transport</keyword>
<keyword evidence="10" id="KW-0472">Membrane</keyword>
<dbReference type="GO" id="GO:0030041">
    <property type="term" value="P:actin filament polymerization"/>
    <property type="evidence" value="ECO:0007669"/>
    <property type="project" value="TreeGrafter"/>
</dbReference>
<evidence type="ECO:0000256" key="11">
    <source>
        <dbReference type="ARBA" id="ARBA00023203"/>
    </source>
</evidence>
<proteinExistence type="inferred from homology"/>
<dbReference type="PROSITE" id="PS51377">
    <property type="entry name" value="KIND"/>
    <property type="match status" value="1"/>
</dbReference>
<keyword evidence="12" id="KW-0206">Cytoskeleton</keyword>
<dbReference type="GO" id="GO:0051295">
    <property type="term" value="P:establishment of meiotic spindle localization"/>
    <property type="evidence" value="ECO:0007669"/>
    <property type="project" value="TreeGrafter"/>
</dbReference>
<comment type="similarity">
    <text evidence="4">Belongs to the spire family.</text>
</comment>
<keyword evidence="5" id="KW-0813">Transport</keyword>
<evidence type="ECO:0000256" key="13">
    <source>
        <dbReference type="ARBA" id="ARBA00023329"/>
    </source>
</evidence>
<keyword evidence="17" id="KW-1185">Reference proteome</keyword>
<dbReference type="GO" id="GO:0030659">
    <property type="term" value="C:cytoplasmic vesicle membrane"/>
    <property type="evidence" value="ECO:0007669"/>
    <property type="project" value="UniProtKB-SubCell"/>
</dbReference>
<keyword evidence="11" id="KW-0009">Actin-binding</keyword>
<dbReference type="GO" id="GO:0051639">
    <property type="term" value="P:actin filament network formation"/>
    <property type="evidence" value="ECO:0007669"/>
    <property type="project" value="TreeGrafter"/>
</dbReference>